<dbReference type="Pfam" id="PF02826">
    <property type="entry name" value="2-Hacid_dh_C"/>
    <property type="match status" value="1"/>
</dbReference>
<feature type="domain" description="D-isomer specific 2-hydroxyacid dehydrogenase NAD-binding" evidence="6">
    <location>
        <begin position="106"/>
        <end position="283"/>
    </location>
</feature>
<evidence type="ECO:0000313" key="7">
    <source>
        <dbReference type="EMBL" id="SEO04538.1"/>
    </source>
</evidence>
<sequence length="314" mass="34133">MKKLFISRWLPDETHAKLEALFDVTHVDRPLTPEAARERMAEFDAMLCCIGDDLSEAAFEGDPRCRLIANYGVGFNHIAVEAARAKGITVTNTPGAVTDGTADIAMTLILMTRRRAGEGERLLRRGEWEGWHPGALLGEKATGAHLGIVGMGRIGKAIAARCHHGFGMEVSFYNRSRVDDPGVPATQVEDLRDLARRVDILVLAVPASPQTHHLIDAEVLGAMRPDACLVNIARGDVVEESALVEVLERGGIAGAGLDVYEHEPHVPDALKAMERVTLLPHMGTSVMDVRLIMGEVILEDLRAFAEGREPPHAL</sequence>
<dbReference type="InterPro" id="IPR050223">
    <property type="entry name" value="D-isomer_2-hydroxyacid_DH"/>
</dbReference>
<dbReference type="Gene3D" id="3.40.50.720">
    <property type="entry name" value="NAD(P)-binding Rossmann-like Domain"/>
    <property type="match status" value="2"/>
</dbReference>
<keyword evidence="8" id="KW-1185">Reference proteome</keyword>
<keyword evidence="3" id="KW-0520">NAD</keyword>
<comment type="similarity">
    <text evidence="1 4">Belongs to the D-isomer specific 2-hydroxyacid dehydrogenase family.</text>
</comment>
<dbReference type="PANTHER" id="PTHR10996:SF283">
    <property type="entry name" value="GLYOXYLATE_HYDROXYPYRUVATE REDUCTASE B"/>
    <property type="match status" value="1"/>
</dbReference>
<dbReference type="CDD" id="cd05301">
    <property type="entry name" value="GDH"/>
    <property type="match status" value="1"/>
</dbReference>
<evidence type="ECO:0000313" key="8">
    <source>
        <dbReference type="Proteomes" id="UP000199372"/>
    </source>
</evidence>
<protein>
    <submittedName>
        <fullName evidence="7">Gluconate 2-dehydrogenase</fullName>
    </submittedName>
</protein>
<proteinExistence type="inferred from homology"/>
<name>A0A1H8LID8_9RHOB</name>
<dbReference type="Pfam" id="PF00389">
    <property type="entry name" value="2-Hacid_dh"/>
    <property type="match status" value="1"/>
</dbReference>
<evidence type="ECO:0000256" key="3">
    <source>
        <dbReference type="ARBA" id="ARBA00023027"/>
    </source>
</evidence>
<dbReference type="PROSITE" id="PS00671">
    <property type="entry name" value="D_2_HYDROXYACID_DH_3"/>
    <property type="match status" value="1"/>
</dbReference>
<dbReference type="InterPro" id="IPR006139">
    <property type="entry name" value="D-isomer_2_OHA_DH_cat_dom"/>
</dbReference>
<evidence type="ECO:0000256" key="1">
    <source>
        <dbReference type="ARBA" id="ARBA00005854"/>
    </source>
</evidence>
<dbReference type="PROSITE" id="PS00065">
    <property type="entry name" value="D_2_HYDROXYACID_DH_1"/>
    <property type="match status" value="1"/>
</dbReference>
<dbReference type="InterPro" id="IPR029753">
    <property type="entry name" value="D-isomer_DH_CS"/>
</dbReference>
<dbReference type="EMBL" id="FOCM01000010">
    <property type="protein sequence ID" value="SEO04538.1"/>
    <property type="molecule type" value="Genomic_DNA"/>
</dbReference>
<organism evidence="7 8">
    <name type="scientific">Palleronia pelagia</name>
    <dbReference type="NCBI Taxonomy" id="387096"/>
    <lineage>
        <taxon>Bacteria</taxon>
        <taxon>Pseudomonadati</taxon>
        <taxon>Pseudomonadota</taxon>
        <taxon>Alphaproteobacteria</taxon>
        <taxon>Rhodobacterales</taxon>
        <taxon>Roseobacteraceae</taxon>
        <taxon>Palleronia</taxon>
    </lineage>
</organism>
<evidence type="ECO:0000259" key="6">
    <source>
        <dbReference type="Pfam" id="PF02826"/>
    </source>
</evidence>
<keyword evidence="2 4" id="KW-0560">Oxidoreductase</keyword>
<reference evidence="8" key="1">
    <citation type="submission" date="2016-10" db="EMBL/GenBank/DDBJ databases">
        <authorList>
            <person name="Varghese N."/>
            <person name="Submissions S."/>
        </authorList>
    </citation>
    <scope>NUCLEOTIDE SEQUENCE [LARGE SCALE GENOMIC DNA]</scope>
    <source>
        <strain evidence="8">DSM 26893</strain>
    </source>
</reference>
<dbReference type="FunFam" id="3.40.50.720:FF:000203">
    <property type="entry name" value="D-3-phosphoglycerate dehydrogenase (SerA)"/>
    <property type="match status" value="1"/>
</dbReference>
<evidence type="ECO:0000256" key="2">
    <source>
        <dbReference type="ARBA" id="ARBA00023002"/>
    </source>
</evidence>
<evidence type="ECO:0000259" key="5">
    <source>
        <dbReference type="Pfam" id="PF00389"/>
    </source>
</evidence>
<dbReference type="SUPFAM" id="SSF52283">
    <property type="entry name" value="Formate/glycerate dehydrogenase catalytic domain-like"/>
    <property type="match status" value="1"/>
</dbReference>
<dbReference type="GO" id="GO:0051287">
    <property type="term" value="F:NAD binding"/>
    <property type="evidence" value="ECO:0007669"/>
    <property type="project" value="InterPro"/>
</dbReference>
<feature type="domain" description="D-isomer specific 2-hydroxyacid dehydrogenase catalytic" evidence="5">
    <location>
        <begin position="12"/>
        <end position="313"/>
    </location>
</feature>
<dbReference type="GO" id="GO:0005829">
    <property type="term" value="C:cytosol"/>
    <property type="evidence" value="ECO:0007669"/>
    <property type="project" value="TreeGrafter"/>
</dbReference>
<gene>
    <name evidence="7" type="ORF">SAMN04488011_11077</name>
</gene>
<dbReference type="RefSeq" id="WP_236737117.1">
    <property type="nucleotide sequence ID" value="NZ_FOCM01000010.1"/>
</dbReference>
<dbReference type="Proteomes" id="UP000199372">
    <property type="component" value="Unassembled WGS sequence"/>
</dbReference>
<dbReference type="InterPro" id="IPR029752">
    <property type="entry name" value="D-isomer_DH_CS1"/>
</dbReference>
<accession>A0A1H8LID8</accession>
<dbReference type="PANTHER" id="PTHR10996">
    <property type="entry name" value="2-HYDROXYACID DEHYDROGENASE-RELATED"/>
    <property type="match status" value="1"/>
</dbReference>
<dbReference type="AlphaFoldDB" id="A0A1H8LID8"/>
<dbReference type="GO" id="GO:0030267">
    <property type="term" value="F:glyoxylate reductase (NADPH) activity"/>
    <property type="evidence" value="ECO:0007669"/>
    <property type="project" value="TreeGrafter"/>
</dbReference>
<dbReference type="SUPFAM" id="SSF51735">
    <property type="entry name" value="NAD(P)-binding Rossmann-fold domains"/>
    <property type="match status" value="1"/>
</dbReference>
<dbReference type="GO" id="GO:0016618">
    <property type="term" value="F:hydroxypyruvate reductase [NAD(P)H] activity"/>
    <property type="evidence" value="ECO:0007669"/>
    <property type="project" value="TreeGrafter"/>
</dbReference>
<dbReference type="InterPro" id="IPR036291">
    <property type="entry name" value="NAD(P)-bd_dom_sf"/>
</dbReference>
<dbReference type="InterPro" id="IPR006140">
    <property type="entry name" value="D-isomer_DH_NAD-bd"/>
</dbReference>
<evidence type="ECO:0000256" key="4">
    <source>
        <dbReference type="RuleBase" id="RU003719"/>
    </source>
</evidence>